<comment type="subunit">
    <text evidence="6 7">Interacts with MinD and FtsZ.</text>
</comment>
<accession>A0ABY8EES1</accession>
<dbReference type="InterPro" id="IPR005526">
    <property type="entry name" value="Septum_form_inhib_MinC_C"/>
</dbReference>
<name>A0ABY8EES1_9FIRM</name>
<evidence type="ECO:0000313" key="10">
    <source>
        <dbReference type="EMBL" id="WFD11454.1"/>
    </source>
</evidence>
<evidence type="ECO:0000259" key="9">
    <source>
        <dbReference type="Pfam" id="PF05209"/>
    </source>
</evidence>
<comment type="similarity">
    <text evidence="1 7">Belongs to the MinC family.</text>
</comment>
<feature type="domain" description="Septum formation inhibitor MinC N-terminal" evidence="9">
    <location>
        <begin position="21"/>
        <end position="84"/>
    </location>
</feature>
<dbReference type="Gene3D" id="3.30.160.540">
    <property type="match status" value="1"/>
</dbReference>
<keyword evidence="4 7" id="KW-0131">Cell cycle</keyword>
<gene>
    <name evidence="7 10" type="primary">minC</name>
    <name evidence="10" type="ORF">P4S50_05095</name>
</gene>
<reference evidence="10 11" key="1">
    <citation type="submission" date="2023-03" db="EMBL/GenBank/DDBJ databases">
        <title>Complete genome sequence of Tepidibacter sp. SWIR-1, isolated from a deep-sea hydrothermal vent.</title>
        <authorList>
            <person name="Li X."/>
        </authorList>
    </citation>
    <scope>NUCLEOTIDE SEQUENCE [LARGE SCALE GENOMIC DNA]</scope>
    <source>
        <strain evidence="10 11">SWIR-1</strain>
    </source>
</reference>
<evidence type="ECO:0000256" key="6">
    <source>
        <dbReference type="ARBA" id="ARBA00046874"/>
    </source>
</evidence>
<feature type="domain" description="Septum formation inhibitor MinC C-terminal" evidence="8">
    <location>
        <begin position="108"/>
        <end position="208"/>
    </location>
</feature>
<proteinExistence type="inferred from homology"/>
<sequence>MALGDVIEFKGNKRNLKTDNVEFKGSKKGLVINIKNCNDFEKVKQEIVQKIECAGRFFIGAKIASINSETMTDLQKIELKEIISSKFQIEFVEEESVFDGINEGQTKFVKATLRSGMKIEFKGNVVVIGDVNPGAQIVAYGNVIIMGCLRGVVHAGANGNKDAFVVAYDLNPMQLRIENLISIAPDEEFEKPNYPEIAFIKDNFIVIEPYLNKR</sequence>
<keyword evidence="2 7" id="KW-0132">Cell division</keyword>
<dbReference type="Proteomes" id="UP001222800">
    <property type="component" value="Chromosome"/>
</dbReference>
<keyword evidence="3 7" id="KW-0717">Septation</keyword>
<dbReference type="EMBL" id="CP120733">
    <property type="protein sequence ID" value="WFD11454.1"/>
    <property type="molecule type" value="Genomic_DNA"/>
</dbReference>
<protein>
    <recommendedName>
        <fullName evidence="7">Probable septum site-determining protein MinC</fullName>
    </recommendedName>
</protein>
<dbReference type="SUPFAM" id="SSF63848">
    <property type="entry name" value="Cell-division inhibitor MinC, C-terminal domain"/>
    <property type="match status" value="1"/>
</dbReference>
<evidence type="ECO:0000256" key="3">
    <source>
        <dbReference type="ARBA" id="ARBA00023210"/>
    </source>
</evidence>
<evidence type="ECO:0000313" key="11">
    <source>
        <dbReference type="Proteomes" id="UP001222800"/>
    </source>
</evidence>
<dbReference type="NCBIfam" id="TIGR01222">
    <property type="entry name" value="minC"/>
    <property type="match status" value="1"/>
</dbReference>
<dbReference type="InterPro" id="IPR016098">
    <property type="entry name" value="CAP/MinC_C"/>
</dbReference>
<organism evidence="10 11">
    <name type="scientific">Tepidibacter hydrothermalis</name>
    <dbReference type="NCBI Taxonomy" id="3036126"/>
    <lineage>
        <taxon>Bacteria</taxon>
        <taxon>Bacillati</taxon>
        <taxon>Bacillota</taxon>
        <taxon>Clostridia</taxon>
        <taxon>Peptostreptococcales</taxon>
        <taxon>Peptostreptococcaceae</taxon>
        <taxon>Tepidibacter</taxon>
    </lineage>
</organism>
<keyword evidence="11" id="KW-1185">Reference proteome</keyword>
<dbReference type="InterPro" id="IPR036145">
    <property type="entry name" value="MinC_C_sf"/>
</dbReference>
<evidence type="ECO:0000256" key="5">
    <source>
        <dbReference type="ARBA" id="ARBA00025606"/>
    </source>
</evidence>
<evidence type="ECO:0000256" key="2">
    <source>
        <dbReference type="ARBA" id="ARBA00022618"/>
    </source>
</evidence>
<dbReference type="RefSeq" id="WP_277733522.1">
    <property type="nucleotide sequence ID" value="NZ_CP120733.1"/>
</dbReference>
<evidence type="ECO:0000259" key="8">
    <source>
        <dbReference type="Pfam" id="PF03775"/>
    </source>
</evidence>
<evidence type="ECO:0000256" key="1">
    <source>
        <dbReference type="ARBA" id="ARBA00006291"/>
    </source>
</evidence>
<evidence type="ECO:0000256" key="7">
    <source>
        <dbReference type="HAMAP-Rule" id="MF_00267"/>
    </source>
</evidence>
<dbReference type="Pfam" id="PF03775">
    <property type="entry name" value="MinC_C"/>
    <property type="match status" value="1"/>
</dbReference>
<dbReference type="PANTHER" id="PTHR34108">
    <property type="entry name" value="SEPTUM SITE-DETERMINING PROTEIN MINC"/>
    <property type="match status" value="1"/>
</dbReference>
<dbReference type="InterPro" id="IPR013033">
    <property type="entry name" value="MinC"/>
</dbReference>
<dbReference type="HAMAP" id="MF_00267">
    <property type="entry name" value="MinC"/>
    <property type="match status" value="1"/>
</dbReference>
<dbReference type="PANTHER" id="PTHR34108:SF1">
    <property type="entry name" value="SEPTUM SITE-DETERMINING PROTEIN MINC"/>
    <property type="match status" value="1"/>
</dbReference>
<evidence type="ECO:0000256" key="4">
    <source>
        <dbReference type="ARBA" id="ARBA00023306"/>
    </source>
</evidence>
<dbReference type="Gene3D" id="2.160.20.70">
    <property type="match status" value="1"/>
</dbReference>
<dbReference type="Pfam" id="PF05209">
    <property type="entry name" value="MinC_N"/>
    <property type="match status" value="1"/>
</dbReference>
<comment type="function">
    <text evidence="5 7">Cell division inhibitor that blocks the formation of polar Z ring septums. Rapidly oscillates between the poles of the cell to destabilize FtsZ filaments that have formed before they mature into polar Z rings. Prevents FtsZ polymerization.</text>
</comment>
<dbReference type="InterPro" id="IPR007874">
    <property type="entry name" value="MinC_N"/>
</dbReference>